<dbReference type="RefSeq" id="WP_206588698.1">
    <property type="nucleotide sequence ID" value="NZ_JAFKCU010000008.1"/>
</dbReference>
<accession>A0ABS3CQU8</accession>
<dbReference type="InterPro" id="IPR007822">
    <property type="entry name" value="LANC-like"/>
</dbReference>
<evidence type="ECO:0000313" key="1">
    <source>
        <dbReference type="EMBL" id="MBN7818034.1"/>
    </source>
</evidence>
<keyword evidence="2" id="KW-1185">Reference proteome</keyword>
<gene>
    <name evidence="1" type="ORF">J0A69_21525</name>
</gene>
<dbReference type="Pfam" id="PF05147">
    <property type="entry name" value="LANC_like"/>
    <property type="match status" value="1"/>
</dbReference>
<evidence type="ECO:0000313" key="2">
    <source>
        <dbReference type="Proteomes" id="UP000664480"/>
    </source>
</evidence>
<comment type="caution">
    <text evidence="1">The sequence shown here is derived from an EMBL/GenBank/DDBJ whole genome shotgun (WGS) entry which is preliminary data.</text>
</comment>
<reference evidence="1 2" key="1">
    <citation type="submission" date="2021-03" db="EMBL/GenBank/DDBJ databases">
        <title>novel species isolated from a fishpond in China.</title>
        <authorList>
            <person name="Lu H."/>
            <person name="Cai Z."/>
        </authorList>
    </citation>
    <scope>NUCLEOTIDE SEQUENCE [LARGE SCALE GENOMIC DNA]</scope>
    <source>
        <strain evidence="1 2">YJ13C</strain>
    </source>
</reference>
<sequence>MKQALEKLQEVNKLLSDNAKEEKELGLLHGKLGLIIYFFQFGRKTNNHLFLEVAEDLVGELFEKLNQAKLSADFENGFAGIAYGISYMVNSDFVEADLDNTLSDIDDRIFKYIEEQNNKLPANLQRGIIGYLLYSLNRLEYSLKSGHKTNILIFQKLSAKLLNQLGQLIEEEKIQDREPQLFNIFWDLPLVLIVLAKAKSLNVNTSKIDRILDYLLPSLLSLLPNLHSNRLYLLLGIELFLKEKNIPELKKHAIFLKESIDLECIFNNECKNLNIKVMDGVSGLKLIGEKLAEITGDNYFIPRYELIFNKINNAVCWDETEFYSPFKKSIGLVSGLSGIGWTLLENKCSNLDRVKVINSDIVKP</sequence>
<dbReference type="Proteomes" id="UP000664480">
    <property type="component" value="Unassembled WGS sequence"/>
</dbReference>
<dbReference type="Gene3D" id="1.50.10.20">
    <property type="match status" value="1"/>
</dbReference>
<proteinExistence type="predicted"/>
<protein>
    <recommendedName>
        <fullName evidence="3">Lanthionine synthetase C-like protein</fullName>
    </recommendedName>
</protein>
<dbReference type="SUPFAM" id="SSF158745">
    <property type="entry name" value="LanC-like"/>
    <property type="match status" value="1"/>
</dbReference>
<dbReference type="EMBL" id="JAFKCU010000008">
    <property type="protein sequence ID" value="MBN7818034.1"/>
    <property type="molecule type" value="Genomic_DNA"/>
</dbReference>
<organism evidence="1 2">
    <name type="scientific">Algoriphagus pacificus</name>
    <dbReference type="NCBI Taxonomy" id="2811234"/>
    <lineage>
        <taxon>Bacteria</taxon>
        <taxon>Pseudomonadati</taxon>
        <taxon>Bacteroidota</taxon>
        <taxon>Cytophagia</taxon>
        <taxon>Cytophagales</taxon>
        <taxon>Cyclobacteriaceae</taxon>
        <taxon>Algoriphagus</taxon>
    </lineage>
</organism>
<name>A0ABS3CQU8_9BACT</name>
<evidence type="ECO:0008006" key="3">
    <source>
        <dbReference type="Google" id="ProtNLM"/>
    </source>
</evidence>